<evidence type="ECO:0000256" key="1">
    <source>
        <dbReference type="SAM" id="MobiDB-lite"/>
    </source>
</evidence>
<feature type="compositionally biased region" description="Low complexity" evidence="1">
    <location>
        <begin position="510"/>
        <end position="521"/>
    </location>
</feature>
<sequence>MLPDGDLLVRSDVWCLSHYDATSRDFPASSLAHREEALLEALGSGWIVPWIPFSTTVTNVCGLVMSLDRIPTTRGTTGSSVSVAFRGVATALNALLSMESAEPEHGAATLHVRVIVVDARFTSLVALEALLKQRLLEQLIEQAASVFSHERRSSTASSTSSFMASSLFSPNQRLKVIVLFRRIDVLAEPLLRAAGARILAAAALSFGQPSLSNVDLIFYPVAEVLSLATTLSAAAAAYGARKNNNTDDSSNTNVVDGIAEAALEAVLRDDGSLFIEWWEVLWQSVAAMSSQLSSPAKNSSVSPPRREGSAFRSSVSPARSISRASISRSRSRSASTAQGATGEEGDSAVPRASALLTSWQSALHRALHDYIPFRDLIISEEARERVQLLFWHFHELQCIDTYLAPHCAVQLYQSATHLADDEAHIRVSIVADEAHHRRVLLDDIMESEELVEHAVGLQAKFWREESVARRAIETQERRYRDLATTLKNPTDGGSLLAAVTHQQSLFDSASFNSSSAPISKSTSEAISPTTCGDTNSFSLPLPNIHSSSSANQHHHHHATLFPVSLLPNVASLLLFGREFPQGEGENATATDSDEHHHAPETESSMIDHGEGDDGGTASHNDDEQIQLSPPSRRASYMVVDSGCQTASPVDPVPRISSLAVSLKRALSQQQASVRRERSHSKPQESADASSTSTNFSPPRELYSSAVKMQQAASSSTTTLPTTSSLVEPVVVQHSNPFGSVHFSPSAYMEISRRAGREQHNYGNVSVNSTHYVRPAVLGATSSVNSRSGLASAESIGRTEDVNEKCGSWRQSDDDEDEDGYHFHQEDVFDRTPEASVIHHHHPVASTHPTPVETRRRIAMVTEDF</sequence>
<gene>
    <name evidence="2" type="ORF">BSAL_13395</name>
</gene>
<dbReference type="VEuPathDB" id="TriTrypDB:BSAL_13395"/>
<feature type="compositionally biased region" description="Polar residues" evidence="1">
    <location>
        <begin position="686"/>
        <end position="696"/>
    </location>
</feature>
<feature type="compositionally biased region" description="Low complexity" evidence="1">
    <location>
        <begin position="312"/>
        <end position="335"/>
    </location>
</feature>
<feature type="region of interest" description="Disordered" evidence="1">
    <location>
        <begin position="581"/>
        <end position="632"/>
    </location>
</feature>
<protein>
    <submittedName>
        <fullName evidence="2">Uncharacterized protein</fullName>
    </submittedName>
</protein>
<name>A0A0S4JGD7_BODSA</name>
<evidence type="ECO:0000313" key="3">
    <source>
        <dbReference type="Proteomes" id="UP000051952"/>
    </source>
</evidence>
<keyword evidence="3" id="KW-1185">Reference proteome</keyword>
<proteinExistence type="predicted"/>
<dbReference type="EMBL" id="CYKH01001612">
    <property type="protein sequence ID" value="CUG88041.1"/>
    <property type="molecule type" value="Genomic_DNA"/>
</dbReference>
<feature type="region of interest" description="Disordered" evidence="1">
    <location>
        <begin position="790"/>
        <end position="819"/>
    </location>
</feature>
<feature type="region of interest" description="Disordered" evidence="1">
    <location>
        <begin position="293"/>
        <end position="347"/>
    </location>
</feature>
<organism evidence="2 3">
    <name type="scientific">Bodo saltans</name>
    <name type="common">Flagellated protozoan</name>
    <dbReference type="NCBI Taxonomy" id="75058"/>
    <lineage>
        <taxon>Eukaryota</taxon>
        <taxon>Discoba</taxon>
        <taxon>Euglenozoa</taxon>
        <taxon>Kinetoplastea</taxon>
        <taxon>Metakinetoplastina</taxon>
        <taxon>Eubodonida</taxon>
        <taxon>Bodonidae</taxon>
        <taxon>Bodo</taxon>
    </lineage>
</organism>
<dbReference type="Proteomes" id="UP000051952">
    <property type="component" value="Unassembled WGS sequence"/>
</dbReference>
<feature type="region of interest" description="Disordered" evidence="1">
    <location>
        <begin position="510"/>
        <end position="530"/>
    </location>
</feature>
<dbReference type="AlphaFoldDB" id="A0A0S4JGD7"/>
<evidence type="ECO:0000313" key="2">
    <source>
        <dbReference type="EMBL" id="CUG88041.1"/>
    </source>
</evidence>
<feature type="compositionally biased region" description="Basic and acidic residues" evidence="1">
    <location>
        <begin position="673"/>
        <end position="684"/>
    </location>
</feature>
<feature type="compositionally biased region" description="Polar residues" evidence="1">
    <location>
        <begin position="293"/>
        <end position="302"/>
    </location>
</feature>
<feature type="compositionally biased region" description="Basic and acidic residues" evidence="1">
    <location>
        <begin position="592"/>
        <end position="611"/>
    </location>
</feature>
<reference evidence="3" key="1">
    <citation type="submission" date="2015-09" db="EMBL/GenBank/DDBJ databases">
        <authorList>
            <consortium name="Pathogen Informatics"/>
        </authorList>
    </citation>
    <scope>NUCLEOTIDE SEQUENCE [LARGE SCALE GENOMIC DNA]</scope>
    <source>
        <strain evidence="3">Lake Konstanz</strain>
    </source>
</reference>
<accession>A0A0S4JGD7</accession>
<feature type="region of interest" description="Disordered" evidence="1">
    <location>
        <begin position="669"/>
        <end position="699"/>
    </location>
</feature>